<dbReference type="EMBL" id="JAAGWD010000008">
    <property type="protein sequence ID" value="NEM99315.1"/>
    <property type="molecule type" value="Genomic_DNA"/>
</dbReference>
<feature type="domain" description="SnoaL-like" evidence="1">
    <location>
        <begin position="38"/>
        <end position="130"/>
    </location>
</feature>
<dbReference type="GO" id="GO:0016853">
    <property type="term" value="F:isomerase activity"/>
    <property type="evidence" value="ECO:0007669"/>
    <property type="project" value="UniProtKB-KW"/>
</dbReference>
<dbReference type="Proteomes" id="UP000474777">
    <property type="component" value="Unassembled WGS sequence"/>
</dbReference>
<dbReference type="InterPro" id="IPR037401">
    <property type="entry name" value="SnoaL-like"/>
</dbReference>
<reference evidence="2 3" key="1">
    <citation type="submission" date="2020-02" db="EMBL/GenBank/DDBJ databases">
        <authorList>
            <person name="Kim M.K."/>
        </authorList>
    </citation>
    <scope>NUCLEOTIDE SEQUENCE [LARGE SCALE GENOMIC DNA]</scope>
    <source>
        <strain evidence="2 3">BT327</strain>
    </source>
</reference>
<dbReference type="Gene3D" id="3.10.450.50">
    <property type="match status" value="1"/>
</dbReference>
<organism evidence="2 3">
    <name type="scientific">Pontibacter burrus</name>
    <dbReference type="NCBI Taxonomy" id="2704466"/>
    <lineage>
        <taxon>Bacteria</taxon>
        <taxon>Pseudomonadati</taxon>
        <taxon>Bacteroidota</taxon>
        <taxon>Cytophagia</taxon>
        <taxon>Cytophagales</taxon>
        <taxon>Hymenobacteraceae</taxon>
        <taxon>Pontibacter</taxon>
    </lineage>
</organism>
<dbReference type="InterPro" id="IPR032710">
    <property type="entry name" value="NTF2-like_dom_sf"/>
</dbReference>
<keyword evidence="3" id="KW-1185">Reference proteome</keyword>
<comment type="caution">
    <text evidence="2">The sequence shown here is derived from an EMBL/GenBank/DDBJ whole genome shotgun (WGS) entry which is preliminary data.</text>
</comment>
<dbReference type="AlphaFoldDB" id="A0A6B3LWJ0"/>
<keyword evidence="2" id="KW-0413">Isomerase</keyword>
<proteinExistence type="predicted"/>
<dbReference type="SUPFAM" id="SSF54427">
    <property type="entry name" value="NTF2-like"/>
    <property type="match status" value="1"/>
</dbReference>
<gene>
    <name evidence="2" type="ORF">GXP69_16565</name>
</gene>
<dbReference type="RefSeq" id="WP_163916418.1">
    <property type="nucleotide sequence ID" value="NZ_JAAGWD010000008.1"/>
</dbReference>
<dbReference type="Pfam" id="PF12680">
    <property type="entry name" value="SnoaL_2"/>
    <property type="match status" value="1"/>
</dbReference>
<evidence type="ECO:0000313" key="2">
    <source>
        <dbReference type="EMBL" id="NEM99315.1"/>
    </source>
</evidence>
<accession>A0A6B3LWJ0</accession>
<sequence length="141" mass="16218">MKSYLLTIVLFMAMHTSIGQVTPKTTGTEAPATVQLLAYNNRDIETFLTAYTDDVKVYRQPGVLSYQGKEEMRKRYGQKFAETPDLHCELVNRIVSGNVVIDHERVQTDKNKPRIEAIAVYRIREGKIYEVTFIYPDPETK</sequence>
<name>A0A6B3LWJ0_9BACT</name>
<evidence type="ECO:0000259" key="1">
    <source>
        <dbReference type="Pfam" id="PF12680"/>
    </source>
</evidence>
<evidence type="ECO:0000313" key="3">
    <source>
        <dbReference type="Proteomes" id="UP000474777"/>
    </source>
</evidence>
<protein>
    <submittedName>
        <fullName evidence="2">Steroid delta-isomerase</fullName>
    </submittedName>
</protein>